<dbReference type="SMART" id="SM00387">
    <property type="entry name" value="HATPase_c"/>
    <property type="match status" value="1"/>
</dbReference>
<dbReference type="PROSITE" id="PS50885">
    <property type="entry name" value="HAMP"/>
    <property type="match status" value="1"/>
</dbReference>
<dbReference type="InterPro" id="IPR005467">
    <property type="entry name" value="His_kinase_dom"/>
</dbReference>
<dbReference type="SUPFAM" id="SSF55874">
    <property type="entry name" value="ATPase domain of HSP90 chaperone/DNA topoisomerase II/histidine kinase"/>
    <property type="match status" value="1"/>
</dbReference>
<evidence type="ECO:0000256" key="8">
    <source>
        <dbReference type="ARBA" id="ARBA00022989"/>
    </source>
</evidence>
<keyword evidence="5" id="KW-0808">Transferase</keyword>
<sequence>MTIPVAVRGAVRGRLDALYRITSSLSFRIVLLFAGFLMLSGALAILLSGLQSQHSLEKQIRRAVRAERTEVISAAGGMDLAHFRPVVQNLVRHEPDFFYLLEDGANRVLAGNMLHLRPQPGSRWLSRAHRQLYGEPESAIYGEGVLLNDGGYFFVGLNARSLTELRRDFWIIVGWSLVGFSVLGVGGGMILSTIILGRIETISVTARRIMSGDMAQRIPYQGADDEFDHLAHSLNAMLERNERLISSLQQVSNDIAHDMRRPLSRLRRRLEAAALAERLPDAARDTIEDALGDLDAALETFSSLLRLSQIEAEISTGTCARVSLDDLTRRITDLYGPVAEDRGQVLIVPGPVPGTVAGDPVLLMQMLSNLVENAINHTPAGSRISLDGRLADGRILLVVADDGPGIPPDARERVFQRFVRLDASRSVPGSGLGLSLVRAIVRLHGGTISLSDNRPGLRCTIILPDDAAAGDSPRSPAA</sequence>
<proteinExistence type="predicted"/>
<dbReference type="InterPro" id="IPR003594">
    <property type="entry name" value="HATPase_dom"/>
</dbReference>
<evidence type="ECO:0000256" key="10">
    <source>
        <dbReference type="ARBA" id="ARBA00023136"/>
    </source>
</evidence>
<keyword evidence="15" id="KW-1185">Reference proteome</keyword>
<comment type="catalytic activity">
    <reaction evidence="1">
        <text>ATP + protein L-histidine = ADP + protein N-phospho-L-histidine.</text>
        <dbReference type="EC" id="2.7.13.3"/>
    </reaction>
</comment>
<organism evidence="14 15">
    <name type="scientific">Nguyenibacter vanlangensis</name>
    <dbReference type="NCBI Taxonomy" id="1216886"/>
    <lineage>
        <taxon>Bacteria</taxon>
        <taxon>Pseudomonadati</taxon>
        <taxon>Pseudomonadota</taxon>
        <taxon>Alphaproteobacteria</taxon>
        <taxon>Acetobacterales</taxon>
        <taxon>Acetobacteraceae</taxon>
        <taxon>Nguyenibacter</taxon>
    </lineage>
</organism>
<dbReference type="SUPFAM" id="SSF47384">
    <property type="entry name" value="Homodimeric domain of signal transducing histidine kinase"/>
    <property type="match status" value="1"/>
</dbReference>
<dbReference type="InterPro" id="IPR004358">
    <property type="entry name" value="Sig_transdc_His_kin-like_C"/>
</dbReference>
<dbReference type="SMART" id="SM00388">
    <property type="entry name" value="HisKA"/>
    <property type="match status" value="1"/>
</dbReference>
<keyword evidence="6 11" id="KW-0812">Transmembrane</keyword>
<dbReference type="InterPro" id="IPR050428">
    <property type="entry name" value="TCS_sensor_his_kinase"/>
</dbReference>
<evidence type="ECO:0000313" key="15">
    <source>
        <dbReference type="Proteomes" id="UP001449795"/>
    </source>
</evidence>
<protein>
    <recommendedName>
        <fullName evidence="3">histidine kinase</fullName>
        <ecNumber evidence="3">2.7.13.3</ecNumber>
    </recommendedName>
</protein>
<dbReference type="PROSITE" id="PS50109">
    <property type="entry name" value="HIS_KIN"/>
    <property type="match status" value="1"/>
</dbReference>
<evidence type="ECO:0000259" key="12">
    <source>
        <dbReference type="PROSITE" id="PS50109"/>
    </source>
</evidence>
<dbReference type="RefSeq" id="WP_342628090.1">
    <property type="nucleotide sequence ID" value="NZ_CP152276.1"/>
</dbReference>
<evidence type="ECO:0000256" key="11">
    <source>
        <dbReference type="SAM" id="Phobius"/>
    </source>
</evidence>
<dbReference type="Proteomes" id="UP001449795">
    <property type="component" value="Chromosome"/>
</dbReference>
<dbReference type="CDD" id="cd00075">
    <property type="entry name" value="HATPase"/>
    <property type="match status" value="1"/>
</dbReference>
<comment type="subcellular location">
    <subcellularLocation>
        <location evidence="2">Membrane</location>
    </subcellularLocation>
</comment>
<dbReference type="CDD" id="cd06225">
    <property type="entry name" value="HAMP"/>
    <property type="match status" value="1"/>
</dbReference>
<dbReference type="InterPro" id="IPR003661">
    <property type="entry name" value="HisK_dim/P_dom"/>
</dbReference>
<evidence type="ECO:0000256" key="2">
    <source>
        <dbReference type="ARBA" id="ARBA00004370"/>
    </source>
</evidence>
<name>A0ABZ3D3I9_9PROT</name>
<evidence type="ECO:0000256" key="1">
    <source>
        <dbReference type="ARBA" id="ARBA00000085"/>
    </source>
</evidence>
<accession>A0ABZ3D3I9</accession>
<dbReference type="EC" id="2.7.13.3" evidence="3"/>
<feature type="domain" description="HAMP" evidence="13">
    <location>
        <begin position="193"/>
        <end position="246"/>
    </location>
</feature>
<dbReference type="InterPro" id="IPR003660">
    <property type="entry name" value="HAMP_dom"/>
</dbReference>
<evidence type="ECO:0000313" key="14">
    <source>
        <dbReference type="EMBL" id="XAE42321.1"/>
    </source>
</evidence>
<dbReference type="PANTHER" id="PTHR45436">
    <property type="entry name" value="SENSOR HISTIDINE KINASE YKOH"/>
    <property type="match status" value="1"/>
</dbReference>
<keyword evidence="14" id="KW-0067">ATP-binding</keyword>
<feature type="domain" description="Histidine kinase" evidence="12">
    <location>
        <begin position="254"/>
        <end position="467"/>
    </location>
</feature>
<keyword evidence="10 11" id="KW-0472">Membrane</keyword>
<feature type="transmembrane region" description="Helical" evidence="11">
    <location>
        <begin position="25"/>
        <end position="50"/>
    </location>
</feature>
<feature type="transmembrane region" description="Helical" evidence="11">
    <location>
        <begin position="169"/>
        <end position="196"/>
    </location>
</feature>
<dbReference type="Gene3D" id="3.30.565.10">
    <property type="entry name" value="Histidine kinase-like ATPase, C-terminal domain"/>
    <property type="match status" value="1"/>
</dbReference>
<keyword evidence="8 11" id="KW-1133">Transmembrane helix</keyword>
<keyword evidence="14" id="KW-0547">Nucleotide-binding</keyword>
<keyword evidence="7" id="KW-0418">Kinase</keyword>
<dbReference type="SUPFAM" id="SSF158472">
    <property type="entry name" value="HAMP domain-like"/>
    <property type="match status" value="1"/>
</dbReference>
<evidence type="ECO:0000256" key="7">
    <source>
        <dbReference type="ARBA" id="ARBA00022777"/>
    </source>
</evidence>
<dbReference type="Pfam" id="PF02518">
    <property type="entry name" value="HATPase_c"/>
    <property type="match status" value="1"/>
</dbReference>
<keyword evidence="4" id="KW-0597">Phosphoprotein</keyword>
<gene>
    <name evidence="14" type="ORF">AAC691_18995</name>
</gene>
<evidence type="ECO:0000256" key="3">
    <source>
        <dbReference type="ARBA" id="ARBA00012438"/>
    </source>
</evidence>
<dbReference type="Gene3D" id="1.10.287.130">
    <property type="match status" value="1"/>
</dbReference>
<evidence type="ECO:0000259" key="13">
    <source>
        <dbReference type="PROSITE" id="PS50885"/>
    </source>
</evidence>
<evidence type="ECO:0000256" key="4">
    <source>
        <dbReference type="ARBA" id="ARBA00022553"/>
    </source>
</evidence>
<evidence type="ECO:0000256" key="6">
    <source>
        <dbReference type="ARBA" id="ARBA00022692"/>
    </source>
</evidence>
<evidence type="ECO:0000256" key="5">
    <source>
        <dbReference type="ARBA" id="ARBA00022679"/>
    </source>
</evidence>
<evidence type="ECO:0000256" key="9">
    <source>
        <dbReference type="ARBA" id="ARBA00023012"/>
    </source>
</evidence>
<reference evidence="14 15" key="1">
    <citation type="submission" date="2024-04" db="EMBL/GenBank/DDBJ databases">
        <title>Complete genome sequence of Nguyenibacter vanlangesis HBCM-1154, a strain capable of nitrogen fixation, IAA production, and phosphorus solubilization isolated from sugarcane soil.</title>
        <authorList>
            <person name="MY HANH P."/>
        </authorList>
    </citation>
    <scope>NUCLEOTIDE SEQUENCE [LARGE SCALE GENOMIC DNA]</scope>
    <source>
        <strain evidence="14 15">HBCM 1154</strain>
    </source>
</reference>
<dbReference type="SMART" id="SM00304">
    <property type="entry name" value="HAMP"/>
    <property type="match status" value="1"/>
</dbReference>
<dbReference type="Pfam" id="PF00672">
    <property type="entry name" value="HAMP"/>
    <property type="match status" value="1"/>
</dbReference>
<dbReference type="InterPro" id="IPR036890">
    <property type="entry name" value="HATPase_C_sf"/>
</dbReference>
<dbReference type="PRINTS" id="PR00344">
    <property type="entry name" value="BCTRLSENSOR"/>
</dbReference>
<dbReference type="InterPro" id="IPR036097">
    <property type="entry name" value="HisK_dim/P_sf"/>
</dbReference>
<dbReference type="EMBL" id="CP152276">
    <property type="protein sequence ID" value="XAE42321.1"/>
    <property type="molecule type" value="Genomic_DNA"/>
</dbReference>
<dbReference type="GO" id="GO:0005524">
    <property type="term" value="F:ATP binding"/>
    <property type="evidence" value="ECO:0007669"/>
    <property type="project" value="UniProtKB-KW"/>
</dbReference>
<keyword evidence="9" id="KW-0902">Two-component regulatory system</keyword>
<dbReference type="PANTHER" id="PTHR45436:SF8">
    <property type="entry name" value="HISTIDINE KINASE"/>
    <property type="match status" value="1"/>
</dbReference>